<dbReference type="OrthoDB" id="293407at2157"/>
<keyword evidence="4" id="KW-1185">Reference proteome</keyword>
<accession>M0P2K4</accession>
<feature type="domain" description="VTT" evidence="2">
    <location>
        <begin position="62"/>
        <end position="178"/>
    </location>
</feature>
<feature type="transmembrane region" description="Helical" evidence="1">
    <location>
        <begin position="75"/>
        <end position="97"/>
    </location>
</feature>
<keyword evidence="1" id="KW-1133">Transmembrane helix</keyword>
<organism evidence="3 4">
    <name type="scientific">Halorubrum kocurii JCM 14978</name>
    <dbReference type="NCBI Taxonomy" id="1230456"/>
    <lineage>
        <taxon>Archaea</taxon>
        <taxon>Methanobacteriati</taxon>
        <taxon>Methanobacteriota</taxon>
        <taxon>Stenosarchaea group</taxon>
        <taxon>Halobacteria</taxon>
        <taxon>Halobacteriales</taxon>
        <taxon>Haloferacaceae</taxon>
        <taxon>Halorubrum</taxon>
    </lineage>
</organism>
<gene>
    <name evidence="3" type="ORF">C468_09219</name>
</gene>
<dbReference type="PATRIC" id="fig|1230456.3.peg.1818"/>
<evidence type="ECO:0000256" key="1">
    <source>
        <dbReference type="SAM" id="Phobius"/>
    </source>
</evidence>
<feature type="transmembrane region" description="Helical" evidence="1">
    <location>
        <begin position="7"/>
        <end position="27"/>
    </location>
</feature>
<keyword evidence="1" id="KW-0812">Transmembrane</keyword>
<comment type="caution">
    <text evidence="3">The sequence shown here is derived from an EMBL/GenBank/DDBJ whole genome shotgun (WGS) entry which is preliminary data.</text>
</comment>
<reference evidence="3 4" key="1">
    <citation type="journal article" date="2014" name="PLoS Genet.">
        <title>Phylogenetically driven sequencing of extremely halophilic archaea reveals strategies for static and dynamic osmo-response.</title>
        <authorList>
            <person name="Becker E.A."/>
            <person name="Seitzer P.M."/>
            <person name="Tritt A."/>
            <person name="Larsen D."/>
            <person name="Krusor M."/>
            <person name="Yao A.I."/>
            <person name="Wu D."/>
            <person name="Madern D."/>
            <person name="Eisen J.A."/>
            <person name="Darling A.E."/>
            <person name="Facciotti M.T."/>
        </authorList>
    </citation>
    <scope>NUCLEOTIDE SEQUENCE [LARGE SCALE GENOMIC DNA]</scope>
    <source>
        <strain evidence="3 4">JCM 14978</strain>
    </source>
</reference>
<evidence type="ECO:0000313" key="4">
    <source>
        <dbReference type="Proteomes" id="UP000011546"/>
    </source>
</evidence>
<keyword evidence="1" id="KW-0472">Membrane</keyword>
<protein>
    <recommendedName>
        <fullName evidence="2">VTT domain-containing protein</fullName>
    </recommendedName>
</protein>
<dbReference type="RefSeq" id="WP_008848561.1">
    <property type="nucleotide sequence ID" value="NZ_AOJH01000060.1"/>
</dbReference>
<dbReference type="InterPro" id="IPR032816">
    <property type="entry name" value="VTT_dom"/>
</dbReference>
<dbReference type="STRING" id="1230456.C468_09219"/>
<dbReference type="Proteomes" id="UP000011546">
    <property type="component" value="Unassembled WGS sequence"/>
</dbReference>
<dbReference type="AlphaFoldDB" id="M0P2K4"/>
<dbReference type="EMBL" id="AOJH01000060">
    <property type="protein sequence ID" value="EMA63774.1"/>
    <property type="molecule type" value="Genomic_DNA"/>
</dbReference>
<name>M0P2K4_9EURY</name>
<sequence>MNRRTGIVGYVLAGGALAALAAVAWAVSPDAVLGPLSWFAGDPVRFGAALVALTAVRPFLAWPTTLLAVVAGFGYGWAGVPVGVAAMVATALPPYWLARAGRVRARECSRLADRLCGAGERFADATGGVRAVAGTRLLPVPSDAVSVAAGGAGVRLRSLLVGTAVGEFPWAVVGVAIGVSVDRLAEGGTASIDPAAVLAMAGVGALLLGGPLYRTFTSDSASPTA</sequence>
<dbReference type="Pfam" id="PF09335">
    <property type="entry name" value="VTT_dom"/>
    <property type="match status" value="1"/>
</dbReference>
<evidence type="ECO:0000259" key="2">
    <source>
        <dbReference type="Pfam" id="PF09335"/>
    </source>
</evidence>
<evidence type="ECO:0000313" key="3">
    <source>
        <dbReference type="EMBL" id="EMA63774.1"/>
    </source>
</evidence>
<proteinExistence type="predicted"/>